<dbReference type="EMBL" id="AECU01000003">
    <property type="protein sequence ID" value="EFQ08446.1"/>
    <property type="molecule type" value="Genomic_DNA"/>
</dbReference>
<sequence length="90" mass="10514">MTATAFQLRAVNLDCKGRKLTIADSTFSICSIVIFCRFVKRRCPPSLFLSPFSCAFSPRKLWLFAQKLFVDTLFFQSYTYSNNIWFCFQL</sequence>
<name>E2ZEF0_9FIRM</name>
<gene>
    <name evidence="1" type="ORF">HMPREF9436_00024</name>
</gene>
<accession>E2ZEF0</accession>
<organism evidence="1 2">
    <name type="scientific">Faecalibacterium cf. prausnitzii KLE1255</name>
    <dbReference type="NCBI Taxonomy" id="748224"/>
    <lineage>
        <taxon>Bacteria</taxon>
        <taxon>Bacillati</taxon>
        <taxon>Bacillota</taxon>
        <taxon>Clostridia</taxon>
        <taxon>Eubacteriales</taxon>
        <taxon>Oscillospiraceae</taxon>
        <taxon>Faecalibacterium</taxon>
    </lineage>
</organism>
<comment type="caution">
    <text evidence="1">The sequence shown here is derived from an EMBL/GenBank/DDBJ whole genome shotgun (WGS) entry which is preliminary data.</text>
</comment>
<dbReference type="STRING" id="748224.HMPREF9436_00024"/>
<dbReference type="Proteomes" id="UP000006028">
    <property type="component" value="Unassembled WGS sequence"/>
</dbReference>
<reference evidence="1 2" key="1">
    <citation type="submission" date="2010-08" db="EMBL/GenBank/DDBJ databases">
        <authorList>
            <person name="Weinstock G."/>
            <person name="Sodergren E."/>
            <person name="Clifton S."/>
            <person name="Fulton L."/>
            <person name="Fulton B."/>
            <person name="Courtney L."/>
            <person name="Fronick C."/>
            <person name="Harrison M."/>
            <person name="Strong C."/>
            <person name="Farmer C."/>
            <person name="Delahaunty K."/>
            <person name="Markovic C."/>
            <person name="Hall O."/>
            <person name="Minx P."/>
            <person name="Tomlinson C."/>
            <person name="Mitreva M."/>
            <person name="Hou S."/>
            <person name="Chen J."/>
            <person name="Wollam A."/>
            <person name="Pepin K.H."/>
            <person name="Johnson M."/>
            <person name="Bhonagiri V."/>
            <person name="Zhang X."/>
            <person name="Suruliraj S."/>
            <person name="Warren W."/>
            <person name="Chinwalla A."/>
            <person name="Mardis E.R."/>
            <person name="Wilson R.K."/>
        </authorList>
    </citation>
    <scope>NUCLEOTIDE SEQUENCE [LARGE SCALE GENOMIC DNA]</scope>
    <source>
        <strain evidence="1 2">KLE1255</strain>
    </source>
</reference>
<evidence type="ECO:0000313" key="1">
    <source>
        <dbReference type="EMBL" id="EFQ08446.1"/>
    </source>
</evidence>
<protein>
    <submittedName>
        <fullName evidence="1">Uncharacterized protein</fullName>
    </submittedName>
</protein>
<proteinExistence type="predicted"/>
<dbReference type="AlphaFoldDB" id="E2ZEF0"/>
<evidence type="ECO:0000313" key="2">
    <source>
        <dbReference type="Proteomes" id="UP000006028"/>
    </source>
</evidence>
<dbReference type="HOGENOM" id="CLU_2436425_0_0_9"/>
<dbReference type="BioCyc" id="FCF748224-HMP:GTSS-3306-MONOMER"/>